<proteinExistence type="predicted"/>
<dbReference type="Pfam" id="PF18962">
    <property type="entry name" value="Por_Secre_tail"/>
    <property type="match status" value="1"/>
</dbReference>
<reference evidence="3 4" key="1">
    <citation type="submission" date="2021-04" db="EMBL/GenBank/DDBJ databases">
        <title>Mariniflexile gromovii gen. nov., sp. nov., a gliding bacterium isolated from the sea urchin Strongylocentrotus intermedius.</title>
        <authorList>
            <person name="Ko S."/>
            <person name="Le V."/>
            <person name="Ahn C.-Y."/>
            <person name="Oh H.-M."/>
        </authorList>
    </citation>
    <scope>NUCLEOTIDE SEQUENCE [LARGE SCALE GENOMIC DNA]</scope>
    <source>
        <strain evidence="3 4">KCTC 12570</strain>
    </source>
</reference>
<dbReference type="RefSeq" id="WP_209652080.1">
    <property type="nucleotide sequence ID" value="NZ_JAGJCB010000001.1"/>
</dbReference>
<dbReference type="NCBIfam" id="TIGR04183">
    <property type="entry name" value="Por_Secre_tail"/>
    <property type="match status" value="1"/>
</dbReference>
<feature type="domain" description="Secretion system C-terminal sorting" evidence="2">
    <location>
        <begin position="313"/>
        <end position="379"/>
    </location>
</feature>
<evidence type="ECO:0000256" key="1">
    <source>
        <dbReference type="ARBA" id="ARBA00022729"/>
    </source>
</evidence>
<gene>
    <name evidence="3" type="ORF">J8H85_01795</name>
</gene>
<dbReference type="Proteomes" id="UP000670776">
    <property type="component" value="Unassembled WGS sequence"/>
</dbReference>
<evidence type="ECO:0000313" key="3">
    <source>
        <dbReference type="EMBL" id="MBP0902548.1"/>
    </source>
</evidence>
<accession>A0ABS4BQ57</accession>
<organism evidence="3 4">
    <name type="scientific">Mariniflexile gromovii</name>
    <dbReference type="NCBI Taxonomy" id="362523"/>
    <lineage>
        <taxon>Bacteria</taxon>
        <taxon>Pseudomonadati</taxon>
        <taxon>Bacteroidota</taxon>
        <taxon>Flavobacteriia</taxon>
        <taxon>Flavobacteriales</taxon>
        <taxon>Flavobacteriaceae</taxon>
        <taxon>Mariniflexile</taxon>
    </lineage>
</organism>
<keyword evidence="1" id="KW-0732">Signal</keyword>
<dbReference type="Gene3D" id="2.40.128.720">
    <property type="match status" value="3"/>
</dbReference>
<evidence type="ECO:0000313" key="4">
    <source>
        <dbReference type="Proteomes" id="UP000670776"/>
    </source>
</evidence>
<dbReference type="EMBL" id="JAGJCB010000001">
    <property type="protein sequence ID" value="MBP0902548.1"/>
    <property type="molecule type" value="Genomic_DNA"/>
</dbReference>
<keyword evidence="4" id="KW-1185">Reference proteome</keyword>
<comment type="caution">
    <text evidence="3">The sequence shown here is derived from an EMBL/GenBank/DDBJ whole genome shotgun (WGS) entry which is preliminary data.</text>
</comment>
<dbReference type="InterPro" id="IPR026444">
    <property type="entry name" value="Secre_tail"/>
</dbReference>
<protein>
    <submittedName>
        <fullName evidence="3">T9SS type A sorting domain-containing protein</fullName>
    </submittedName>
</protein>
<sequence length="381" mass="44706">MRKTTFLALFIFTIVMQGQDKLFSTVDQFFDGSTWVNSRGTNYEYDSNNNLTLETELVWDLIESKWKNDYYTEYTYNANNKVTLELYKEWNDATSQFDDSERVVYSYNGNGDITEYLLQSWENGAWVNIYKNVFEYANNKINVAYDYDWEGGIWVLKERSTLTYNLNNRPDTILLEKWDGVQYNVSDRDLFTYNGNNKITVKTYETWNGVSWEEEDRIEYDLDSNSNRITETYFYDGGTYVESYTYDLTKLMSNYAHPYKDKTGLDFITEDNPFYNKVESYSSGSNNRTVANYDSALVLSVEDSKIVENKIKVFPNPTSNYVNIESFAKTLNNVEIYNTIGAKVFSTQESRFNIEFLRTGVYFINITDNTGFVFTQKIVKN</sequence>
<name>A0ABS4BQ57_9FLAO</name>
<evidence type="ECO:0000259" key="2">
    <source>
        <dbReference type="Pfam" id="PF18962"/>
    </source>
</evidence>